<dbReference type="PANTHER" id="PTHR10211:SF0">
    <property type="entry name" value="DEOXYRIBODIPYRIMIDINE PHOTO-LYASE"/>
    <property type="match status" value="1"/>
</dbReference>
<dbReference type="Gene3D" id="3.40.50.620">
    <property type="entry name" value="HUPs"/>
    <property type="match status" value="1"/>
</dbReference>
<sequence>METHSQRAMSIITKLKPQFHPCLAARIHHAQPLPTATSSEAAGFVLYLPTVNLRIDQNPALTLACHAANALNVPLVILAVVLDDSHHNSHIPNGGPTVMTSRRLAFTLQALSHACAQWSAHGAAVGIRIHAPTSHNEVNGRKVVGARTPDHLSLASRASFVVVDEPFVYPFLGFVQKVEQACFKSKVECVRVDGSCTVPPLQVLKRTRNRAGVLFEGVPDKAYLWMKKSEGLREGHLKAAADGAFDPPELKIMLKDEVLFAPVVTANQKRAGPSSEEESFGQQLAQLFPSRWKRTIDSNGNPSLPNAPDVRPFTSQELSNLYRCDDYFTEEQTQSEAQTKATSTTPFHNFALNWPGADQTVPPVTHTIGSAPYGLARWNTWVQNEGLSRYAKERNDARNNLRGVSRMSAYLNLGIVSIFKLASDMKRHSTYGSAVSSNTKWKTGAEKFEEELIKFREHSYAHCFSRTDYDSVSSLARWSVQYLDQQEGQYTISQLASGNTNDKKWNAMQKYLVNTGELHNNVRMTWGKSVVEWGIDNDRDSSNAQAILKALCYLNDRYALDGLSPPSYGGLLWCMDWTDKPDSNGGVSPKPAYRYKMSVEEFQEAEKKLLASDPNLNDPTVTGDSKLTGKAKGQANTKKVTLKESGSKRKATIDSYFERKITKL</sequence>
<evidence type="ECO:0000313" key="3">
    <source>
        <dbReference type="EMBL" id="KAL3771289.1"/>
    </source>
</evidence>
<dbReference type="Gene3D" id="1.10.579.10">
    <property type="entry name" value="DNA Cyclobutane Dipyrimidine Photolyase, subunit A, domain 3"/>
    <property type="match status" value="1"/>
</dbReference>
<dbReference type="AlphaFoldDB" id="A0ABD3N584"/>
<dbReference type="InterPro" id="IPR006050">
    <property type="entry name" value="DNA_photolyase_N"/>
</dbReference>
<feature type="region of interest" description="Disordered" evidence="1">
    <location>
        <begin position="612"/>
        <end position="647"/>
    </location>
</feature>
<dbReference type="SUPFAM" id="SSF52425">
    <property type="entry name" value="Cryptochrome/photolyase, N-terminal domain"/>
    <property type="match status" value="1"/>
</dbReference>
<keyword evidence="4" id="KW-1185">Reference proteome</keyword>
<protein>
    <recommendedName>
        <fullName evidence="2">Photolyase/cryptochrome alpha/beta domain-containing protein</fullName>
    </recommendedName>
</protein>
<proteinExistence type="predicted"/>
<dbReference type="InterPro" id="IPR036155">
    <property type="entry name" value="Crypto/Photolyase_N_sf"/>
</dbReference>
<reference evidence="3 4" key="1">
    <citation type="submission" date="2024-10" db="EMBL/GenBank/DDBJ databases">
        <title>Updated reference genomes for cyclostephanoid diatoms.</title>
        <authorList>
            <person name="Roberts W.R."/>
            <person name="Alverson A.J."/>
        </authorList>
    </citation>
    <scope>NUCLEOTIDE SEQUENCE [LARGE SCALE GENOMIC DNA]</scope>
    <source>
        <strain evidence="3 4">AJA010-31</strain>
    </source>
</reference>
<evidence type="ECO:0000313" key="4">
    <source>
        <dbReference type="Proteomes" id="UP001530400"/>
    </source>
</evidence>
<feature type="domain" description="Photolyase/cryptochrome alpha/beta" evidence="2">
    <location>
        <begin position="43"/>
        <end position="200"/>
    </location>
</feature>
<dbReference type="InterPro" id="IPR052219">
    <property type="entry name" value="Photolyase_Class-2"/>
</dbReference>
<name>A0ABD3N584_9STRA</name>
<dbReference type="InterPro" id="IPR014729">
    <property type="entry name" value="Rossmann-like_a/b/a_fold"/>
</dbReference>
<evidence type="ECO:0000259" key="2">
    <source>
        <dbReference type="PROSITE" id="PS51645"/>
    </source>
</evidence>
<dbReference type="Gene3D" id="1.25.40.80">
    <property type="match status" value="1"/>
</dbReference>
<dbReference type="FunFam" id="1.25.40.80:FF:000020">
    <property type="entry name" value="CPD photolyase type II"/>
    <property type="match status" value="1"/>
</dbReference>
<evidence type="ECO:0000256" key="1">
    <source>
        <dbReference type="SAM" id="MobiDB-lite"/>
    </source>
</evidence>
<dbReference type="EMBL" id="JALLPJ020001290">
    <property type="protein sequence ID" value="KAL3771289.1"/>
    <property type="molecule type" value="Genomic_DNA"/>
</dbReference>
<feature type="compositionally biased region" description="Polar residues" evidence="1">
    <location>
        <begin position="614"/>
        <end position="625"/>
    </location>
</feature>
<comment type="caution">
    <text evidence="3">The sequence shown here is derived from an EMBL/GenBank/DDBJ whole genome shotgun (WGS) entry which is preliminary data.</text>
</comment>
<dbReference type="PROSITE" id="PS51645">
    <property type="entry name" value="PHR_CRY_ALPHA_BETA"/>
    <property type="match status" value="1"/>
</dbReference>
<dbReference type="SUPFAM" id="SSF48173">
    <property type="entry name" value="Cryptochrome/photolyase FAD-binding domain"/>
    <property type="match status" value="1"/>
</dbReference>
<organism evidence="3 4">
    <name type="scientific">Cyclotella atomus</name>
    <dbReference type="NCBI Taxonomy" id="382360"/>
    <lineage>
        <taxon>Eukaryota</taxon>
        <taxon>Sar</taxon>
        <taxon>Stramenopiles</taxon>
        <taxon>Ochrophyta</taxon>
        <taxon>Bacillariophyta</taxon>
        <taxon>Coscinodiscophyceae</taxon>
        <taxon>Thalassiosirophycidae</taxon>
        <taxon>Stephanodiscales</taxon>
        <taxon>Stephanodiscaceae</taxon>
        <taxon>Cyclotella</taxon>
    </lineage>
</organism>
<dbReference type="InterPro" id="IPR036134">
    <property type="entry name" value="Crypto/Photolyase_FAD-like_sf"/>
</dbReference>
<dbReference type="PANTHER" id="PTHR10211">
    <property type="entry name" value="DEOXYRIBODIPYRIMIDINE PHOTOLYASE"/>
    <property type="match status" value="1"/>
</dbReference>
<gene>
    <name evidence="3" type="ORF">ACHAWO_005946</name>
</gene>
<dbReference type="Proteomes" id="UP001530400">
    <property type="component" value="Unassembled WGS sequence"/>
</dbReference>
<accession>A0ABD3N584</accession>